<dbReference type="Proteomes" id="UP000075880">
    <property type="component" value="Unassembled WGS sequence"/>
</dbReference>
<accession>A0AAG5DHR3</accession>
<reference evidence="2" key="1">
    <citation type="submission" date="2024-04" db="UniProtKB">
        <authorList>
            <consortium name="EnsemblMetazoa"/>
        </authorList>
    </citation>
    <scope>IDENTIFICATION</scope>
    <source>
        <strain evidence="2">EBRO</strain>
    </source>
</reference>
<protein>
    <submittedName>
        <fullName evidence="2">Uncharacterized protein</fullName>
    </submittedName>
</protein>
<feature type="compositionally biased region" description="Polar residues" evidence="1">
    <location>
        <begin position="51"/>
        <end position="65"/>
    </location>
</feature>
<feature type="compositionally biased region" description="Basic and acidic residues" evidence="1">
    <location>
        <begin position="75"/>
        <end position="87"/>
    </location>
</feature>
<keyword evidence="3" id="KW-1185">Reference proteome</keyword>
<dbReference type="AlphaFoldDB" id="A0AAG5DHR3"/>
<evidence type="ECO:0000313" key="2">
    <source>
        <dbReference type="EnsemblMetazoa" id="ENSAATROPP010681"/>
    </source>
</evidence>
<dbReference type="EnsemblMetazoa" id="ENSAATROPT011794">
    <property type="protein sequence ID" value="ENSAATROPP010681"/>
    <property type="gene ID" value="ENSAATROPG009606"/>
</dbReference>
<proteinExistence type="predicted"/>
<name>A0AAG5DHR3_ANOAO</name>
<organism evidence="2 3">
    <name type="scientific">Anopheles atroparvus</name>
    <name type="common">European mosquito</name>
    <dbReference type="NCBI Taxonomy" id="41427"/>
    <lineage>
        <taxon>Eukaryota</taxon>
        <taxon>Metazoa</taxon>
        <taxon>Ecdysozoa</taxon>
        <taxon>Arthropoda</taxon>
        <taxon>Hexapoda</taxon>
        <taxon>Insecta</taxon>
        <taxon>Pterygota</taxon>
        <taxon>Neoptera</taxon>
        <taxon>Endopterygota</taxon>
        <taxon>Diptera</taxon>
        <taxon>Nematocera</taxon>
        <taxon>Culicoidea</taxon>
        <taxon>Culicidae</taxon>
        <taxon>Anophelinae</taxon>
        <taxon>Anopheles</taxon>
    </lineage>
</organism>
<evidence type="ECO:0000313" key="3">
    <source>
        <dbReference type="Proteomes" id="UP000075880"/>
    </source>
</evidence>
<sequence>LDFPPEFRPRNSCNPSLPATLRIPAGPGSWPKGSAGNSPKPLTGAPRPSHTRTPSVTVLTHTKCISSAPGPPVPHEPHRNCRGIKEI</sequence>
<evidence type="ECO:0000256" key="1">
    <source>
        <dbReference type="SAM" id="MobiDB-lite"/>
    </source>
</evidence>
<feature type="region of interest" description="Disordered" evidence="1">
    <location>
        <begin position="1"/>
        <end position="87"/>
    </location>
</feature>